<reference evidence="2 3" key="1">
    <citation type="submission" date="2015-02" db="EMBL/GenBank/DDBJ databases">
        <title>Whole genome shotgun sequencing of cultured foodborne pathogen.</title>
        <authorList>
            <person name="Timme R."/>
            <person name="Allard M.W."/>
            <person name="Strain E."/>
            <person name="Evans P.S."/>
            <person name="Brown E."/>
        </authorList>
    </citation>
    <scope>NUCLEOTIDE SEQUENCE [LARGE SCALE GENOMIC DNA]</scope>
    <source>
        <strain evidence="2 3">GCSL-TSO-24</strain>
    </source>
</reference>
<dbReference type="Proteomes" id="UP000032582">
    <property type="component" value="Unassembled WGS sequence"/>
</dbReference>
<organism evidence="2 3">
    <name type="scientific">Morganella morganii</name>
    <name type="common">Proteus morganii</name>
    <dbReference type="NCBI Taxonomy" id="582"/>
    <lineage>
        <taxon>Bacteria</taxon>
        <taxon>Pseudomonadati</taxon>
        <taxon>Pseudomonadota</taxon>
        <taxon>Gammaproteobacteria</taxon>
        <taxon>Enterobacterales</taxon>
        <taxon>Morganellaceae</taxon>
        <taxon>Morganella</taxon>
    </lineage>
</organism>
<accession>A0A0D8L4B4</accession>
<gene>
    <name evidence="2" type="ORF">UA45_16905</name>
</gene>
<evidence type="ECO:0000256" key="1">
    <source>
        <dbReference type="SAM" id="SignalP"/>
    </source>
</evidence>
<proteinExistence type="predicted"/>
<sequence>MKKMMAVSLFLFSASALAIPNIWTSGFGQGFIEYGISNDTGVTVVVACNVGADPEDYENSIDHSIDISAGDHEVEGQIEFLIDDEAYFVPDSTKNRAGAAAWTNLTEALSKATEFKVYSDNKVAGEFKPNKKNVKKVLGDGMCAPLF</sequence>
<feature type="signal peptide" evidence="1">
    <location>
        <begin position="1"/>
        <end position="18"/>
    </location>
</feature>
<dbReference type="AlphaFoldDB" id="A0A0D8L4B4"/>
<evidence type="ECO:0000313" key="2">
    <source>
        <dbReference type="EMBL" id="KJF76745.1"/>
    </source>
</evidence>
<evidence type="ECO:0000313" key="3">
    <source>
        <dbReference type="Proteomes" id="UP000032582"/>
    </source>
</evidence>
<dbReference type="EMBL" id="JZSH01000258">
    <property type="protein sequence ID" value="KJF76745.1"/>
    <property type="molecule type" value="Genomic_DNA"/>
</dbReference>
<evidence type="ECO:0008006" key="4">
    <source>
        <dbReference type="Google" id="ProtNLM"/>
    </source>
</evidence>
<feature type="chain" id="PRO_5002332277" description="Intergenic-region protein" evidence="1">
    <location>
        <begin position="19"/>
        <end position="147"/>
    </location>
</feature>
<dbReference type="PATRIC" id="fig|582.24.peg.5417"/>
<protein>
    <recommendedName>
        <fullName evidence="4">Intergenic-region protein</fullName>
    </recommendedName>
</protein>
<comment type="caution">
    <text evidence="2">The sequence shown here is derived from an EMBL/GenBank/DDBJ whole genome shotgun (WGS) entry which is preliminary data.</text>
</comment>
<keyword evidence="1" id="KW-0732">Signal</keyword>
<name>A0A0D8L4B4_MORMO</name>